<organism evidence="3 5">
    <name type="scientific">Lysinibacillus pakistanensis</name>
    <dbReference type="NCBI Taxonomy" id="759811"/>
    <lineage>
        <taxon>Bacteria</taxon>
        <taxon>Bacillati</taxon>
        <taxon>Bacillota</taxon>
        <taxon>Bacilli</taxon>
        <taxon>Bacillales</taxon>
        <taxon>Bacillaceae</taxon>
        <taxon>Lysinibacillus</taxon>
    </lineage>
</organism>
<evidence type="ECO:0000313" key="3">
    <source>
        <dbReference type="EMBL" id="WHY49477.1"/>
    </source>
</evidence>
<evidence type="ECO:0000313" key="2">
    <source>
        <dbReference type="EMBL" id="QGG51853.1"/>
    </source>
</evidence>
<dbReference type="EMBL" id="CP126101">
    <property type="protein sequence ID" value="WHY49477.1"/>
    <property type="molecule type" value="Genomic_DNA"/>
</dbReference>
<evidence type="ECO:0000313" key="5">
    <source>
        <dbReference type="Proteomes" id="UP001178322"/>
    </source>
</evidence>
<dbReference type="Proteomes" id="UP000373269">
    <property type="component" value="Chromosome"/>
</dbReference>
<feature type="chain" id="PRO_5043354415" description="SH3 domain-containing protein" evidence="1">
    <location>
        <begin position="27"/>
        <end position="107"/>
    </location>
</feature>
<accession>A0AAX3WSX9</accession>
<feature type="signal peptide" evidence="1">
    <location>
        <begin position="1"/>
        <end position="26"/>
    </location>
</feature>
<reference evidence="3" key="2">
    <citation type="submission" date="2023-05" db="EMBL/GenBank/DDBJ databases">
        <title>Comparative genomics of Bacillaceae isolates and their secondary metabolite potential.</title>
        <authorList>
            <person name="Song L."/>
            <person name="Nielsen L.J."/>
            <person name="Mohite O."/>
            <person name="Xu X."/>
            <person name="Weber T."/>
            <person name="Kovacs A.T."/>
        </authorList>
    </citation>
    <scope>NUCLEOTIDE SEQUENCE</scope>
    <source>
        <strain evidence="3">LY1</strain>
    </source>
</reference>
<keyword evidence="1" id="KW-0732">Signal</keyword>
<evidence type="ECO:0000256" key="1">
    <source>
        <dbReference type="SAM" id="SignalP"/>
    </source>
</evidence>
<reference evidence="2 4" key="1">
    <citation type="submission" date="2019-11" db="EMBL/GenBank/DDBJ databases">
        <title>Whole Genome Sequencing and Comparative Genomic Analyses of Lysinibacillus pakistanensis LZH-9, a Halotolerant Strain with Excellent COD Removal Capability.</title>
        <authorList>
            <person name="Zhou H."/>
        </authorList>
    </citation>
    <scope>NUCLEOTIDE SEQUENCE [LARGE SCALE GENOMIC DNA]</scope>
    <source>
        <strain evidence="2 4">LZH-9</strain>
    </source>
</reference>
<protein>
    <recommendedName>
        <fullName evidence="6">SH3 domain-containing protein</fullName>
    </recommendedName>
</protein>
<gene>
    <name evidence="2" type="ORF">GDS87_13295</name>
    <name evidence="3" type="ORF">QNH24_14110</name>
</gene>
<keyword evidence="4" id="KW-1185">Reference proteome</keyword>
<evidence type="ECO:0008006" key="6">
    <source>
        <dbReference type="Google" id="ProtNLM"/>
    </source>
</evidence>
<proteinExistence type="predicted"/>
<dbReference type="EMBL" id="CP045835">
    <property type="protein sequence ID" value="QGG51853.1"/>
    <property type="molecule type" value="Genomic_DNA"/>
</dbReference>
<evidence type="ECO:0000313" key="4">
    <source>
        <dbReference type="Proteomes" id="UP000373269"/>
    </source>
</evidence>
<dbReference type="RefSeq" id="WP_054770744.1">
    <property type="nucleotide sequence ID" value="NZ_CP045835.1"/>
</dbReference>
<dbReference type="Proteomes" id="UP001178322">
    <property type="component" value="Chromosome"/>
</dbReference>
<name>A0AAX3WSX9_9BACI</name>
<dbReference type="AlphaFoldDB" id="A0AAX3WSX9"/>
<sequence length="107" mass="12165">MKISKIVAGLVVCGTLIFPGALSSSAQEVNSTVSTETINYSTGQETKLLTSTSTNPRMHFTVIPYYAGETYEYTMITMGKHYRGTLYYQSKDKWGYYYTGWMYEYTP</sequence>